<dbReference type="Gramene" id="KMS96628">
    <property type="protein sequence ID" value="KMS96628"/>
    <property type="gene ID" value="BVRB_8g201240"/>
</dbReference>
<feature type="compositionally biased region" description="Acidic residues" evidence="1">
    <location>
        <begin position="282"/>
        <end position="303"/>
    </location>
</feature>
<evidence type="ECO:0000313" key="3">
    <source>
        <dbReference type="Proteomes" id="UP000035740"/>
    </source>
</evidence>
<name>A0A0J8B9G0_BETVV</name>
<accession>A0A0J8B9G0</accession>
<dbReference type="AlphaFoldDB" id="A0A0J8B9G0"/>
<feature type="region of interest" description="Disordered" evidence="1">
    <location>
        <begin position="98"/>
        <end position="136"/>
    </location>
</feature>
<feature type="region of interest" description="Disordered" evidence="1">
    <location>
        <begin position="277"/>
        <end position="328"/>
    </location>
</feature>
<evidence type="ECO:0000256" key="1">
    <source>
        <dbReference type="SAM" id="MobiDB-lite"/>
    </source>
</evidence>
<reference evidence="2 3" key="1">
    <citation type="journal article" date="2014" name="Nature">
        <title>The genome of the recently domesticated crop plant sugar beet (Beta vulgaris).</title>
        <authorList>
            <person name="Dohm J.C."/>
            <person name="Minoche A.E."/>
            <person name="Holtgrawe D."/>
            <person name="Capella-Gutierrez S."/>
            <person name="Zakrzewski F."/>
            <person name="Tafer H."/>
            <person name="Rupp O."/>
            <person name="Sorensen T.R."/>
            <person name="Stracke R."/>
            <person name="Reinhardt R."/>
            <person name="Goesmann A."/>
            <person name="Kraft T."/>
            <person name="Schulz B."/>
            <person name="Stadler P.F."/>
            <person name="Schmidt T."/>
            <person name="Gabaldon T."/>
            <person name="Lehrach H."/>
            <person name="Weisshaar B."/>
            <person name="Himmelbauer H."/>
        </authorList>
    </citation>
    <scope>NUCLEOTIDE SEQUENCE [LARGE SCALE GENOMIC DNA]</scope>
    <source>
        <tissue evidence="2">Taproot</tissue>
    </source>
</reference>
<protein>
    <submittedName>
        <fullName evidence="2">Uncharacterized protein</fullName>
    </submittedName>
</protein>
<gene>
    <name evidence="2" type="ORF">BVRB_8g201240</name>
</gene>
<evidence type="ECO:0000313" key="2">
    <source>
        <dbReference type="EMBL" id="KMS96628.1"/>
    </source>
</evidence>
<dbReference type="EMBL" id="KQ090366">
    <property type="protein sequence ID" value="KMS96628.1"/>
    <property type="molecule type" value="Genomic_DNA"/>
</dbReference>
<organism evidence="2 3">
    <name type="scientific">Beta vulgaris subsp. vulgaris</name>
    <name type="common">Beet</name>
    <dbReference type="NCBI Taxonomy" id="3555"/>
    <lineage>
        <taxon>Eukaryota</taxon>
        <taxon>Viridiplantae</taxon>
        <taxon>Streptophyta</taxon>
        <taxon>Embryophyta</taxon>
        <taxon>Tracheophyta</taxon>
        <taxon>Spermatophyta</taxon>
        <taxon>Magnoliopsida</taxon>
        <taxon>eudicotyledons</taxon>
        <taxon>Gunneridae</taxon>
        <taxon>Pentapetalae</taxon>
        <taxon>Caryophyllales</taxon>
        <taxon>Chenopodiaceae</taxon>
        <taxon>Betoideae</taxon>
        <taxon>Beta</taxon>
    </lineage>
</organism>
<proteinExistence type="predicted"/>
<dbReference type="Proteomes" id="UP000035740">
    <property type="component" value="Unassembled WGS sequence"/>
</dbReference>
<keyword evidence="3" id="KW-1185">Reference proteome</keyword>
<sequence length="328" mass="36211">MSSVMAAIAQMQASQEANHRAVTATLAGIRTDLDHVSRVAWRTHLANVQSGHEPPFPNHPHYPPSFNPQEGPFEEPCFRPYPHYPSYYPDGYSGGYFPPYPPPDGGTELGSAKKTKTAASAEVSSPRTESVPLNLRPSDFLPVDSLEYTPVSPTPSQSERTAPGAVVPFTQLTRADKRERINSALDILCTQANRDHIKEANKKKETNELYRSWMEFSIRMKNVAESRVALSNELQDLRKKEKKHFDSMWEAKEAKRLAELRLDVAKKKIETSAAIRAKIAEEEGGSDDADEDGSAEEVDDSAEDALRDDGGDKAQATAEINEADPSSS</sequence>